<protein>
    <submittedName>
        <fullName evidence="1">Uncharacterized protein</fullName>
    </submittedName>
</protein>
<dbReference type="AlphaFoldDB" id="A0A975BEK8"/>
<dbReference type="KEGG" id="dli:dnl_63120"/>
<evidence type="ECO:0000313" key="1">
    <source>
        <dbReference type="EMBL" id="QTA83888.1"/>
    </source>
</evidence>
<proteinExistence type="predicted"/>
<dbReference type="Proteomes" id="UP000663720">
    <property type="component" value="Chromosome"/>
</dbReference>
<accession>A0A975BEK8</accession>
<gene>
    <name evidence="1" type="ORF">dnl_63120</name>
</gene>
<evidence type="ECO:0000313" key="2">
    <source>
        <dbReference type="Proteomes" id="UP000663720"/>
    </source>
</evidence>
<reference evidence="1" key="1">
    <citation type="journal article" date="2021" name="Microb. Physiol.">
        <title>Proteogenomic Insights into the Physiology of Marine, Sulfate-Reducing, Filamentous Desulfonema limicola and Desulfonema magnum.</title>
        <authorList>
            <person name="Schnaars V."/>
            <person name="Wohlbrand L."/>
            <person name="Scheve S."/>
            <person name="Hinrichs C."/>
            <person name="Reinhardt R."/>
            <person name="Rabus R."/>
        </authorList>
    </citation>
    <scope>NUCLEOTIDE SEQUENCE</scope>
    <source>
        <strain evidence="1">5ac10</strain>
    </source>
</reference>
<dbReference type="RefSeq" id="WP_207689671.1">
    <property type="nucleotide sequence ID" value="NZ_CP061799.1"/>
</dbReference>
<sequence>MTIQTYINHVKTMNINGCKKVIFIAGINSGAMEREDMIDIAKRILIDFEKAGDREAVEEILSF</sequence>
<keyword evidence="2" id="KW-1185">Reference proteome</keyword>
<name>A0A975BEK8_9BACT</name>
<dbReference type="EMBL" id="CP061799">
    <property type="protein sequence ID" value="QTA83888.1"/>
    <property type="molecule type" value="Genomic_DNA"/>
</dbReference>
<organism evidence="1 2">
    <name type="scientific">Desulfonema limicola</name>
    <dbReference type="NCBI Taxonomy" id="45656"/>
    <lineage>
        <taxon>Bacteria</taxon>
        <taxon>Pseudomonadati</taxon>
        <taxon>Thermodesulfobacteriota</taxon>
        <taxon>Desulfobacteria</taxon>
        <taxon>Desulfobacterales</taxon>
        <taxon>Desulfococcaceae</taxon>
        <taxon>Desulfonema</taxon>
    </lineage>
</organism>